<reference evidence="2 3" key="1">
    <citation type="journal article" date="2022" name="Plant J.">
        <title>Strategies of tolerance reflected in two North American maple genomes.</title>
        <authorList>
            <person name="McEvoy S.L."/>
            <person name="Sezen U.U."/>
            <person name="Trouern-Trend A."/>
            <person name="McMahon S.M."/>
            <person name="Schaberg P.G."/>
            <person name="Yang J."/>
            <person name="Wegrzyn J.L."/>
            <person name="Swenson N.G."/>
        </authorList>
    </citation>
    <scope>NUCLEOTIDE SEQUENCE [LARGE SCALE GENOMIC DNA]</scope>
    <source>
        <strain evidence="2">91603</strain>
    </source>
</reference>
<dbReference type="PANTHER" id="PTHR47074">
    <property type="entry name" value="BNAC02G40300D PROTEIN"/>
    <property type="match status" value="1"/>
</dbReference>
<organism evidence="2 3">
    <name type="scientific">Acer negundo</name>
    <name type="common">Box elder</name>
    <dbReference type="NCBI Taxonomy" id="4023"/>
    <lineage>
        <taxon>Eukaryota</taxon>
        <taxon>Viridiplantae</taxon>
        <taxon>Streptophyta</taxon>
        <taxon>Embryophyta</taxon>
        <taxon>Tracheophyta</taxon>
        <taxon>Spermatophyta</taxon>
        <taxon>Magnoliopsida</taxon>
        <taxon>eudicotyledons</taxon>
        <taxon>Gunneridae</taxon>
        <taxon>Pentapetalae</taxon>
        <taxon>rosids</taxon>
        <taxon>malvids</taxon>
        <taxon>Sapindales</taxon>
        <taxon>Sapindaceae</taxon>
        <taxon>Hippocastanoideae</taxon>
        <taxon>Acereae</taxon>
        <taxon>Acer</taxon>
    </lineage>
</organism>
<gene>
    <name evidence="2" type="ORF">LWI28_009622</name>
</gene>
<dbReference type="GO" id="GO:0004523">
    <property type="term" value="F:RNA-DNA hybrid ribonuclease activity"/>
    <property type="evidence" value="ECO:0007669"/>
    <property type="project" value="InterPro"/>
</dbReference>
<comment type="caution">
    <text evidence="2">The sequence shown here is derived from an EMBL/GenBank/DDBJ whole genome shotgun (WGS) entry which is preliminary data.</text>
</comment>
<dbReference type="Gene3D" id="3.30.420.10">
    <property type="entry name" value="Ribonuclease H-like superfamily/Ribonuclease H"/>
    <property type="match status" value="1"/>
</dbReference>
<dbReference type="InterPro" id="IPR052929">
    <property type="entry name" value="RNase_H-like_EbsB-rel"/>
</dbReference>
<dbReference type="PANTHER" id="PTHR47074:SF79">
    <property type="entry name" value="PUTATIVE-RELATED"/>
    <property type="match status" value="1"/>
</dbReference>
<dbReference type="AlphaFoldDB" id="A0AAD5JGC5"/>
<keyword evidence="3" id="KW-1185">Reference proteome</keyword>
<protein>
    <recommendedName>
        <fullName evidence="1">RNase H type-1 domain-containing protein</fullName>
    </recommendedName>
</protein>
<accession>A0AAD5JGC5</accession>
<feature type="domain" description="RNase H type-1" evidence="1">
    <location>
        <begin position="7"/>
        <end position="116"/>
    </location>
</feature>
<proteinExistence type="predicted"/>
<evidence type="ECO:0000259" key="1">
    <source>
        <dbReference type="Pfam" id="PF13456"/>
    </source>
</evidence>
<dbReference type="CDD" id="cd06222">
    <property type="entry name" value="RNase_H_like"/>
    <property type="match status" value="1"/>
</dbReference>
<dbReference type="SUPFAM" id="SSF53098">
    <property type="entry name" value="Ribonuclease H-like"/>
    <property type="match status" value="1"/>
</dbReference>
<dbReference type="Pfam" id="PF13456">
    <property type="entry name" value="RVT_3"/>
    <property type="match status" value="1"/>
</dbReference>
<dbReference type="InterPro" id="IPR002156">
    <property type="entry name" value="RNaseH_domain"/>
</dbReference>
<dbReference type="EMBL" id="JAJSOW010000002">
    <property type="protein sequence ID" value="KAI9198073.1"/>
    <property type="molecule type" value="Genomic_DNA"/>
</dbReference>
<evidence type="ECO:0000313" key="3">
    <source>
        <dbReference type="Proteomes" id="UP001064489"/>
    </source>
</evidence>
<dbReference type="InterPro" id="IPR012337">
    <property type="entry name" value="RNaseH-like_sf"/>
</dbReference>
<dbReference type="GO" id="GO:0003676">
    <property type="term" value="F:nucleic acid binding"/>
    <property type="evidence" value="ECO:0007669"/>
    <property type="project" value="InterPro"/>
</dbReference>
<sequence length="145" mass="15666">MVGRLVGFGIVIRNSEGLVMACSSQKLEASYSPQVAEAVALLCGLQLACDTGLYPCQADSDVAVVVNWINNGSILVSEIGSVINDIHILLRQARCKSINFVPRLANQVVHVLVKNALSLVEDMFWLKDNPSCVDTFISAECRSSL</sequence>
<dbReference type="Proteomes" id="UP001064489">
    <property type="component" value="Chromosome 13"/>
</dbReference>
<dbReference type="InterPro" id="IPR036397">
    <property type="entry name" value="RNaseH_sf"/>
</dbReference>
<dbReference type="InterPro" id="IPR044730">
    <property type="entry name" value="RNase_H-like_dom_plant"/>
</dbReference>
<name>A0AAD5JGC5_ACENE</name>
<evidence type="ECO:0000313" key="2">
    <source>
        <dbReference type="EMBL" id="KAI9198073.1"/>
    </source>
</evidence>